<name>A0A0D0P5E5_KITGR</name>
<sequence length="195" mass="20065">MERRLSIALTALAATAAALLPTAATADPAGPTATRPVAAPNPDFAVQCNTTGGGVQQIESWVFVPAPSTDGRTVTATHRTSYSGCSGSAKSTLNQNTPVQWTASCTDPFPASGTETVTYVWDSGDSTTVTYDKVTTTKDAGGNVIRFRTVSTGTVTDGSGLGKAVSRSTLFDPVGSGCDQDRTEVFGTTDRFSIG</sequence>
<keyword evidence="3" id="KW-1185">Reference proteome</keyword>
<dbReference type="EMBL" id="JXZB01000001">
    <property type="protein sequence ID" value="KIQ66816.1"/>
    <property type="molecule type" value="Genomic_DNA"/>
</dbReference>
<feature type="chain" id="PRO_5002218141" description="Ig-like domain-containing protein" evidence="1">
    <location>
        <begin position="27"/>
        <end position="195"/>
    </location>
</feature>
<reference evidence="2 3" key="1">
    <citation type="submission" date="2015-02" db="EMBL/GenBank/DDBJ databases">
        <title>Draft genome sequence of Kitasatospora griseola MF730-N6, a bafilomycin, terpentecin and satosporin producer.</title>
        <authorList>
            <person name="Arens J.C."/>
            <person name="Haltli B."/>
            <person name="Kerr R.G."/>
        </authorList>
    </citation>
    <scope>NUCLEOTIDE SEQUENCE [LARGE SCALE GENOMIC DNA]</scope>
    <source>
        <strain evidence="2 3">MF730-N6</strain>
    </source>
</reference>
<protein>
    <recommendedName>
        <fullName evidence="4">Ig-like domain-containing protein</fullName>
    </recommendedName>
</protein>
<feature type="signal peptide" evidence="1">
    <location>
        <begin position="1"/>
        <end position="26"/>
    </location>
</feature>
<accession>A0A0D0P5E5</accession>
<dbReference type="RefSeq" id="WP_043908300.1">
    <property type="nucleotide sequence ID" value="NZ_JXZB01000001.1"/>
</dbReference>
<evidence type="ECO:0000256" key="1">
    <source>
        <dbReference type="SAM" id="SignalP"/>
    </source>
</evidence>
<proteinExistence type="predicted"/>
<dbReference type="AlphaFoldDB" id="A0A0D0P5E5"/>
<comment type="caution">
    <text evidence="2">The sequence shown here is derived from an EMBL/GenBank/DDBJ whole genome shotgun (WGS) entry which is preliminary data.</text>
</comment>
<organism evidence="2 3">
    <name type="scientific">Kitasatospora griseola</name>
    <name type="common">Streptomyces griseolosporeus</name>
    <dbReference type="NCBI Taxonomy" id="2064"/>
    <lineage>
        <taxon>Bacteria</taxon>
        <taxon>Bacillati</taxon>
        <taxon>Actinomycetota</taxon>
        <taxon>Actinomycetes</taxon>
        <taxon>Kitasatosporales</taxon>
        <taxon>Streptomycetaceae</taxon>
        <taxon>Kitasatospora</taxon>
    </lineage>
</organism>
<gene>
    <name evidence="2" type="ORF">TR51_05005</name>
</gene>
<evidence type="ECO:0000313" key="2">
    <source>
        <dbReference type="EMBL" id="KIQ66816.1"/>
    </source>
</evidence>
<keyword evidence="1" id="KW-0732">Signal</keyword>
<dbReference type="PATRIC" id="fig|2064.6.peg.1107"/>
<dbReference type="Proteomes" id="UP000032066">
    <property type="component" value="Unassembled WGS sequence"/>
</dbReference>
<evidence type="ECO:0000313" key="3">
    <source>
        <dbReference type="Proteomes" id="UP000032066"/>
    </source>
</evidence>
<evidence type="ECO:0008006" key="4">
    <source>
        <dbReference type="Google" id="ProtNLM"/>
    </source>
</evidence>